<dbReference type="OrthoDB" id="3641012at2759"/>
<dbReference type="SUPFAM" id="SSF141673">
    <property type="entry name" value="MOSC N-terminal domain-like"/>
    <property type="match status" value="1"/>
</dbReference>
<reference evidence="2" key="1">
    <citation type="submission" date="2020-04" db="EMBL/GenBank/DDBJ databases">
        <title>Draft genome resource of the tomato pathogen Pseudocercospora fuligena.</title>
        <authorList>
            <person name="Zaccaron A."/>
        </authorList>
    </citation>
    <scope>NUCLEOTIDE SEQUENCE</scope>
    <source>
        <strain evidence="2">PF001</strain>
    </source>
</reference>
<dbReference type="GO" id="GO:0003824">
    <property type="term" value="F:catalytic activity"/>
    <property type="evidence" value="ECO:0007669"/>
    <property type="project" value="InterPro"/>
</dbReference>
<accession>A0A8H6VQZ4</accession>
<keyword evidence="3" id="KW-1185">Reference proteome</keyword>
<organism evidence="2 3">
    <name type="scientific">Pseudocercospora fuligena</name>
    <dbReference type="NCBI Taxonomy" id="685502"/>
    <lineage>
        <taxon>Eukaryota</taxon>
        <taxon>Fungi</taxon>
        <taxon>Dikarya</taxon>
        <taxon>Ascomycota</taxon>
        <taxon>Pezizomycotina</taxon>
        <taxon>Dothideomycetes</taxon>
        <taxon>Dothideomycetidae</taxon>
        <taxon>Mycosphaerellales</taxon>
        <taxon>Mycosphaerellaceae</taxon>
        <taxon>Pseudocercospora</taxon>
    </lineage>
</organism>
<dbReference type="AlphaFoldDB" id="A0A8H6VQZ4"/>
<evidence type="ECO:0000259" key="1">
    <source>
        <dbReference type="PROSITE" id="PS51340"/>
    </source>
</evidence>
<dbReference type="InterPro" id="IPR005302">
    <property type="entry name" value="MoCF_Sase_C"/>
</dbReference>
<evidence type="ECO:0000313" key="2">
    <source>
        <dbReference type="EMBL" id="KAF7195710.1"/>
    </source>
</evidence>
<evidence type="ECO:0000313" key="3">
    <source>
        <dbReference type="Proteomes" id="UP000660729"/>
    </source>
</evidence>
<gene>
    <name evidence="2" type="ORF">HII31_03028</name>
</gene>
<feature type="domain" description="MOSC" evidence="1">
    <location>
        <begin position="234"/>
        <end position="378"/>
    </location>
</feature>
<dbReference type="EMBL" id="JABCIY010000038">
    <property type="protein sequence ID" value="KAF7195710.1"/>
    <property type="molecule type" value="Genomic_DNA"/>
</dbReference>
<dbReference type="Proteomes" id="UP000660729">
    <property type="component" value="Unassembled WGS sequence"/>
</dbReference>
<dbReference type="InterPro" id="IPR011037">
    <property type="entry name" value="Pyrv_Knase-like_insert_dom_sf"/>
</dbReference>
<dbReference type="SUPFAM" id="SSF50800">
    <property type="entry name" value="PK beta-barrel domain-like"/>
    <property type="match status" value="1"/>
</dbReference>
<dbReference type="GO" id="GO:0030170">
    <property type="term" value="F:pyridoxal phosphate binding"/>
    <property type="evidence" value="ECO:0007669"/>
    <property type="project" value="InterPro"/>
</dbReference>
<dbReference type="Pfam" id="PF03473">
    <property type="entry name" value="MOSC"/>
    <property type="match status" value="1"/>
</dbReference>
<comment type="caution">
    <text evidence="2">The sequence shown here is derived from an EMBL/GenBank/DDBJ whole genome shotgun (WGS) entry which is preliminary data.</text>
</comment>
<sequence>MASPFVDKLNTIVPPHILVPTLIGVATLAAAATLAAKSVEQDIYVPKEKHVIKVEELWHYPVKGLGGIKLEKGTIGRQGFEDDRTFVLCKVHRDERTGEVTVLEPMYSGFNLQMVLFQCIVEPRDKGPKAASITITRLGPENPNPEQLSYTGKSEHQIQFPLRPDVNKLKKTYLDMHGSACDVYDMGDEISAWLSKYLGFETKLFYIGDNGRVVLGSGAPNGEMAILKRSPLTAPFRKVLPKLFKTPVETITFQDIGQYLVVSKESNDQVSSRLDGVTMDIHKFRPNIIVSGAPAPYDEDFWSQVVFPGNLKMEFGGTCWRCQAITVDLKTGKKAEGEQGEVWKRLSKTGHSQRLSSLHFPDDLLWVFPWVIDVECRD</sequence>
<dbReference type="PROSITE" id="PS51340">
    <property type="entry name" value="MOSC"/>
    <property type="match status" value="1"/>
</dbReference>
<dbReference type="InterPro" id="IPR005303">
    <property type="entry name" value="MOCOS_middle"/>
</dbReference>
<protein>
    <submittedName>
        <fullName evidence="2">Molybdenum cofactor sulfurase</fullName>
    </submittedName>
</protein>
<dbReference type="GO" id="GO:0030151">
    <property type="term" value="F:molybdenum ion binding"/>
    <property type="evidence" value="ECO:0007669"/>
    <property type="project" value="InterPro"/>
</dbReference>
<dbReference type="Pfam" id="PF03476">
    <property type="entry name" value="MOSC_N"/>
    <property type="match status" value="1"/>
</dbReference>
<name>A0A8H6VQZ4_9PEZI</name>
<proteinExistence type="predicted"/>